<dbReference type="GO" id="GO:0010792">
    <property type="term" value="P:DNA double-strand break processing involved in repair via single-strand annealing"/>
    <property type="evidence" value="ECO:0007669"/>
    <property type="project" value="TreeGrafter"/>
</dbReference>
<sequence>MAEGSKLLEKHKELLTRTLERVSNEVIENLEKELNRRDEEHQDERKKRDVEQRSLLGHISELVVKNARLVEENSKLKHQLTKQTQNIPTASSNVPEQGNGARPGTALAANEPEDDLAGISVPYEEYHHLADKYNNLKEAHEEASRKLTYLEKKNLWVMEKNKEMKTNVKAWQEWYDHKEKKEKLKSKPKLAPDTSKQAASDDKVSSALPPSSPKSSAARSPQSFRSHYRSSPFPILPRDGYRVPTRRVACASMGGSRTSVTDIAEQGFRTNEVQPRDHLDDISLVSNQNTSLDHLESPPGNEGFAIPHAQPDLGKLPSSQTTEDEITTQTASTAPQTNHNTEDNDRPQFVSERSLKRKRTNGTRFEVHGRCGSSDGTRMNPYRVKEEQLSSPPERGVLPQTLLRKETLDLDELGPHVIATPHRRLRGNPSIHLKVTGTLRPQRSASIPLIKEELGEDDEVQIGTNNHAGSDEAVTGEGRAYNEPTAPGWNDPEVLQPFNPNVRATEGEPRQRRKNGETRLWQYRALTESGGESPPLDENEIGLTPNAARAKFNRRLWAAKNAHAPVENAGSTIKTPRSITTSKPNQSQIPTPPPSSTPSIHSSSSRPGSRKGPTSDSRPGSRTGPVSDSRPSSRMGPPSDSRPSSHKAPSPPKGQQPRLRSKPRSDLIISDFKPNPKYNHGYSYAFSETVRNRADRACLPGCTKPECCGSTFRSLAAAAPCLSYSQEEALLEDYLGDAYDSTRLTQMAPEEREELVLQARTRQMASKHGKHRQAYERHNTPPGFWRTDFPTTQEEREDRNKAILIERGIVEERWREAMRRGGRWMFRDE</sequence>
<dbReference type="OrthoDB" id="5801062at2759"/>
<feature type="region of interest" description="Disordered" evidence="5">
    <location>
        <begin position="766"/>
        <end position="789"/>
    </location>
</feature>
<feature type="compositionally biased region" description="Polar residues" evidence="5">
    <location>
        <begin position="569"/>
        <end position="582"/>
    </location>
</feature>
<dbReference type="Pfam" id="PF08573">
    <property type="entry name" value="SAE2"/>
    <property type="match status" value="1"/>
</dbReference>
<keyword evidence="3" id="KW-0539">Nucleus</keyword>
<feature type="compositionally biased region" description="Polar residues" evidence="5">
    <location>
        <begin position="317"/>
        <end position="339"/>
    </location>
</feature>
<comment type="subcellular location">
    <subcellularLocation>
        <location evidence="1">Nucleus</location>
    </subcellularLocation>
</comment>
<dbReference type="AlphaFoldDB" id="A0A6A6DPC0"/>
<dbReference type="InterPro" id="IPR013882">
    <property type="entry name" value="Ctp1_C"/>
</dbReference>
<evidence type="ECO:0000256" key="2">
    <source>
        <dbReference type="ARBA" id="ARBA00022763"/>
    </source>
</evidence>
<evidence type="ECO:0000313" key="8">
    <source>
        <dbReference type="Proteomes" id="UP000800200"/>
    </source>
</evidence>
<dbReference type="InterPro" id="IPR033316">
    <property type="entry name" value="RBBP8-like"/>
</dbReference>
<evidence type="ECO:0000313" key="7">
    <source>
        <dbReference type="EMBL" id="KAF2180258.1"/>
    </source>
</evidence>
<organism evidence="7 8">
    <name type="scientific">Zopfia rhizophila CBS 207.26</name>
    <dbReference type="NCBI Taxonomy" id="1314779"/>
    <lineage>
        <taxon>Eukaryota</taxon>
        <taxon>Fungi</taxon>
        <taxon>Dikarya</taxon>
        <taxon>Ascomycota</taxon>
        <taxon>Pezizomycotina</taxon>
        <taxon>Dothideomycetes</taxon>
        <taxon>Dothideomycetes incertae sedis</taxon>
        <taxon>Zopfiaceae</taxon>
        <taxon>Zopfia</taxon>
    </lineage>
</organism>
<gene>
    <name evidence="7" type="ORF">K469DRAFT_715517</name>
</gene>
<feature type="region of interest" description="Disordered" evidence="5">
    <location>
        <begin position="290"/>
        <end position="379"/>
    </location>
</feature>
<feature type="region of interest" description="Disordered" evidence="5">
    <location>
        <begin position="32"/>
        <end position="51"/>
    </location>
</feature>
<feature type="region of interest" description="Disordered" evidence="5">
    <location>
        <begin position="79"/>
        <end position="108"/>
    </location>
</feature>
<feature type="compositionally biased region" description="Low complexity" evidence="5">
    <location>
        <begin position="205"/>
        <end position="223"/>
    </location>
</feature>
<proteinExistence type="predicted"/>
<evidence type="ECO:0000256" key="3">
    <source>
        <dbReference type="ARBA" id="ARBA00023242"/>
    </source>
</evidence>
<feature type="compositionally biased region" description="Low complexity" evidence="5">
    <location>
        <begin position="597"/>
        <end position="615"/>
    </location>
</feature>
<feature type="coiled-coil region" evidence="4">
    <location>
        <begin position="126"/>
        <end position="153"/>
    </location>
</feature>
<feature type="region of interest" description="Disordered" evidence="5">
    <location>
        <begin position="567"/>
        <end position="665"/>
    </location>
</feature>
<feature type="domain" description="DNA endonuclease activator Ctp1 C-terminal" evidence="6">
    <location>
        <begin position="685"/>
        <end position="794"/>
    </location>
</feature>
<evidence type="ECO:0000256" key="5">
    <source>
        <dbReference type="SAM" id="MobiDB-lite"/>
    </source>
</evidence>
<name>A0A6A6DPC0_9PEZI</name>
<feature type="compositionally biased region" description="Basic and acidic residues" evidence="5">
    <location>
        <begin position="505"/>
        <end position="517"/>
    </location>
</feature>
<dbReference type="GO" id="GO:0005634">
    <property type="term" value="C:nucleus"/>
    <property type="evidence" value="ECO:0007669"/>
    <property type="project" value="UniProtKB-SubCell"/>
</dbReference>
<evidence type="ECO:0000256" key="1">
    <source>
        <dbReference type="ARBA" id="ARBA00004123"/>
    </source>
</evidence>
<accession>A0A6A6DPC0</accession>
<dbReference type="PANTHER" id="PTHR15107:SF0">
    <property type="entry name" value="DNA ENDONUCLEASE ACTIVATOR CTP1 C-TERMINAL DOMAIN-CONTAINING PROTEIN"/>
    <property type="match status" value="1"/>
</dbReference>
<evidence type="ECO:0000259" key="6">
    <source>
        <dbReference type="Pfam" id="PF08573"/>
    </source>
</evidence>
<protein>
    <submittedName>
        <fullName evidence="7">SAE2-domain-containing protein</fullName>
    </submittedName>
</protein>
<dbReference type="EMBL" id="ML994659">
    <property type="protein sequence ID" value="KAF2180258.1"/>
    <property type="molecule type" value="Genomic_DNA"/>
</dbReference>
<keyword evidence="2" id="KW-0227">DNA damage</keyword>
<evidence type="ECO:0000256" key="4">
    <source>
        <dbReference type="SAM" id="Coils"/>
    </source>
</evidence>
<feature type="region of interest" description="Disordered" evidence="5">
    <location>
        <begin position="500"/>
        <end position="520"/>
    </location>
</feature>
<keyword evidence="8" id="KW-1185">Reference proteome</keyword>
<feature type="region of interest" description="Disordered" evidence="5">
    <location>
        <begin position="179"/>
        <end position="240"/>
    </location>
</feature>
<dbReference type="Proteomes" id="UP000800200">
    <property type="component" value="Unassembled WGS sequence"/>
</dbReference>
<dbReference type="PANTHER" id="PTHR15107">
    <property type="entry name" value="RETINOBLASTOMA BINDING PROTEIN 8"/>
    <property type="match status" value="1"/>
</dbReference>
<keyword evidence="4" id="KW-0175">Coiled coil</keyword>
<reference evidence="7" key="1">
    <citation type="journal article" date="2020" name="Stud. Mycol.">
        <title>101 Dothideomycetes genomes: a test case for predicting lifestyles and emergence of pathogens.</title>
        <authorList>
            <person name="Haridas S."/>
            <person name="Albert R."/>
            <person name="Binder M."/>
            <person name="Bloem J."/>
            <person name="Labutti K."/>
            <person name="Salamov A."/>
            <person name="Andreopoulos B."/>
            <person name="Baker S."/>
            <person name="Barry K."/>
            <person name="Bills G."/>
            <person name="Bluhm B."/>
            <person name="Cannon C."/>
            <person name="Castanera R."/>
            <person name="Culley D."/>
            <person name="Daum C."/>
            <person name="Ezra D."/>
            <person name="Gonzalez J."/>
            <person name="Henrissat B."/>
            <person name="Kuo A."/>
            <person name="Liang C."/>
            <person name="Lipzen A."/>
            <person name="Lutzoni F."/>
            <person name="Magnuson J."/>
            <person name="Mondo S."/>
            <person name="Nolan M."/>
            <person name="Ohm R."/>
            <person name="Pangilinan J."/>
            <person name="Park H.-J."/>
            <person name="Ramirez L."/>
            <person name="Alfaro M."/>
            <person name="Sun H."/>
            <person name="Tritt A."/>
            <person name="Yoshinaga Y."/>
            <person name="Zwiers L.-H."/>
            <person name="Turgeon B."/>
            <person name="Goodwin S."/>
            <person name="Spatafora J."/>
            <person name="Crous P."/>
            <person name="Grigoriev I."/>
        </authorList>
    </citation>
    <scope>NUCLEOTIDE SEQUENCE</scope>
    <source>
        <strain evidence="7">CBS 207.26</strain>
    </source>
</reference>
<feature type="compositionally biased region" description="Polar residues" evidence="5">
    <location>
        <begin position="81"/>
        <end position="96"/>
    </location>
</feature>
<dbReference type="GO" id="GO:0003684">
    <property type="term" value="F:damaged DNA binding"/>
    <property type="evidence" value="ECO:0007669"/>
    <property type="project" value="TreeGrafter"/>
</dbReference>
<feature type="compositionally biased region" description="Polar residues" evidence="5">
    <location>
        <begin position="616"/>
        <end position="632"/>
    </location>
</feature>